<dbReference type="OrthoDB" id="122286at2"/>
<proteinExistence type="predicted"/>
<keyword evidence="3" id="KW-1185">Reference proteome</keyword>
<dbReference type="InterPro" id="IPR036390">
    <property type="entry name" value="WH_DNA-bd_sf"/>
</dbReference>
<dbReference type="PANTHER" id="PTHR33169">
    <property type="entry name" value="PADR-FAMILY TRANSCRIPTIONAL REGULATOR"/>
    <property type="match status" value="1"/>
</dbReference>
<dbReference type="Pfam" id="PF03551">
    <property type="entry name" value="PadR"/>
    <property type="match status" value="1"/>
</dbReference>
<organism evidence="2 3">
    <name type="scientific">Streptomyces hundungensis</name>
    <dbReference type="NCBI Taxonomy" id="1077946"/>
    <lineage>
        <taxon>Bacteria</taxon>
        <taxon>Bacillati</taxon>
        <taxon>Actinomycetota</taxon>
        <taxon>Actinomycetes</taxon>
        <taxon>Kitasatosporales</taxon>
        <taxon>Streptomycetaceae</taxon>
        <taxon>Streptomyces</taxon>
    </lineage>
</organism>
<evidence type="ECO:0000313" key="2">
    <source>
        <dbReference type="EMBL" id="AYG78576.1"/>
    </source>
</evidence>
<dbReference type="Proteomes" id="UP000271554">
    <property type="component" value="Chromosome"/>
</dbReference>
<reference evidence="2 3" key="1">
    <citation type="submission" date="2018-10" db="EMBL/GenBank/DDBJ databases">
        <title>Relationship between Morphology and Antimicrobial Activity in Streptomyces.</title>
        <authorList>
            <person name="Kang H.J."/>
            <person name="Kim S.B."/>
        </authorList>
    </citation>
    <scope>NUCLEOTIDE SEQUENCE [LARGE SCALE GENOMIC DNA]</scope>
    <source>
        <strain evidence="2 3">BH38</strain>
    </source>
</reference>
<gene>
    <name evidence="2" type="ORF">DWB77_00684</name>
</gene>
<accession>A0A387H4G3</accession>
<dbReference type="RefSeq" id="WP_120719815.1">
    <property type="nucleotide sequence ID" value="NZ_CP032698.1"/>
</dbReference>
<dbReference type="InterPro" id="IPR036388">
    <property type="entry name" value="WH-like_DNA-bd_sf"/>
</dbReference>
<feature type="domain" description="Transcription regulator PadR N-terminal" evidence="1">
    <location>
        <begin position="18"/>
        <end position="90"/>
    </location>
</feature>
<dbReference type="SUPFAM" id="SSF46785">
    <property type="entry name" value="Winged helix' DNA-binding domain"/>
    <property type="match status" value="1"/>
</dbReference>
<name>A0A387H4G3_9ACTN</name>
<sequence>MAADRRSSWLKGVLDLLVLSCLTGGESYGYEISKALTAAGLGEIKGGTLYPVLNRLEEAGLAVGEFRAAERGPGRRYYRLTDEGRRALAEQGASWREFHAAVTTMLTSTLPGGTA</sequence>
<dbReference type="KEGG" id="shun:DWB77_00684"/>
<protein>
    <recommendedName>
        <fullName evidence="1">Transcription regulator PadR N-terminal domain-containing protein</fullName>
    </recommendedName>
</protein>
<dbReference type="Gene3D" id="1.10.10.10">
    <property type="entry name" value="Winged helix-like DNA-binding domain superfamily/Winged helix DNA-binding domain"/>
    <property type="match status" value="1"/>
</dbReference>
<evidence type="ECO:0000313" key="3">
    <source>
        <dbReference type="Proteomes" id="UP000271554"/>
    </source>
</evidence>
<dbReference type="InterPro" id="IPR005149">
    <property type="entry name" value="Tscrpt_reg_PadR_N"/>
</dbReference>
<dbReference type="AlphaFoldDB" id="A0A387H4G3"/>
<dbReference type="PANTHER" id="PTHR33169:SF14">
    <property type="entry name" value="TRANSCRIPTIONAL REGULATOR RV3488"/>
    <property type="match status" value="1"/>
</dbReference>
<evidence type="ECO:0000259" key="1">
    <source>
        <dbReference type="Pfam" id="PF03551"/>
    </source>
</evidence>
<dbReference type="EMBL" id="CP032698">
    <property type="protein sequence ID" value="AYG78576.1"/>
    <property type="molecule type" value="Genomic_DNA"/>
</dbReference>
<dbReference type="InterPro" id="IPR052509">
    <property type="entry name" value="Metal_resp_DNA-bind_regulator"/>
</dbReference>